<dbReference type="InterPro" id="IPR036388">
    <property type="entry name" value="WH-like_DNA-bd_sf"/>
</dbReference>
<dbReference type="GO" id="GO:0016987">
    <property type="term" value="F:sigma factor activity"/>
    <property type="evidence" value="ECO:0007669"/>
    <property type="project" value="UniProtKB-KW"/>
</dbReference>
<keyword evidence="4" id="KW-0804">Transcription</keyword>
<dbReference type="PANTHER" id="PTHR43133:SF51">
    <property type="entry name" value="RNA POLYMERASE SIGMA FACTOR"/>
    <property type="match status" value="1"/>
</dbReference>
<evidence type="ECO:0000313" key="7">
    <source>
        <dbReference type="EMBL" id="PHU37255.1"/>
    </source>
</evidence>
<comment type="caution">
    <text evidence="7">The sequence shown here is derived from an EMBL/GenBank/DDBJ whole genome shotgun (WGS) entry which is preliminary data.</text>
</comment>
<dbReference type="Proteomes" id="UP000224563">
    <property type="component" value="Unassembled WGS sequence"/>
</dbReference>
<dbReference type="InterPro" id="IPR007627">
    <property type="entry name" value="RNA_pol_sigma70_r2"/>
</dbReference>
<evidence type="ECO:0000313" key="8">
    <source>
        <dbReference type="Proteomes" id="UP000224563"/>
    </source>
</evidence>
<evidence type="ECO:0000259" key="5">
    <source>
        <dbReference type="Pfam" id="PF04542"/>
    </source>
</evidence>
<reference evidence="7 8" key="2">
    <citation type="submission" date="2017-10" db="EMBL/GenBank/DDBJ databases">
        <authorList>
            <person name="Banno H."/>
            <person name="Chua N.-H."/>
        </authorList>
    </citation>
    <scope>NUCLEOTIDE SEQUENCE [LARGE SCALE GENOMIC DNA]</scope>
    <source>
        <strain evidence="7 8">JK623</strain>
    </source>
</reference>
<gene>
    <name evidence="7" type="ORF">CSX02_09125</name>
</gene>
<dbReference type="InterPro" id="IPR014284">
    <property type="entry name" value="RNA_pol_sigma-70_dom"/>
</dbReference>
<keyword evidence="3" id="KW-0731">Sigma factor</keyword>
<organism evidence="7 8">
    <name type="scientific">Agathobacter ruminis</name>
    <dbReference type="NCBI Taxonomy" id="1712665"/>
    <lineage>
        <taxon>Bacteria</taxon>
        <taxon>Bacillati</taxon>
        <taxon>Bacillota</taxon>
        <taxon>Clostridia</taxon>
        <taxon>Lachnospirales</taxon>
        <taxon>Lachnospiraceae</taxon>
        <taxon>Agathobacter</taxon>
    </lineage>
</organism>
<sequence length="140" mass="16624">MREKLYRIAYPYFNSESMAVDMVDEAIYRAYIKRRQLKNEAYMETWLIRILMNLCMSKYKKFKRQTGIEELPESATYADYENLPLKDAINRLPEQYRQLIILKYFGGYTVAEIGKMLEIPQGTVATRMRKALSLLRLDLS</sequence>
<dbReference type="GO" id="GO:0006352">
    <property type="term" value="P:DNA-templated transcription initiation"/>
    <property type="evidence" value="ECO:0007669"/>
    <property type="project" value="InterPro"/>
</dbReference>
<comment type="similarity">
    <text evidence="1">Belongs to the sigma-70 factor family. ECF subfamily.</text>
</comment>
<dbReference type="InterPro" id="IPR013249">
    <property type="entry name" value="RNA_pol_sigma70_r4_t2"/>
</dbReference>
<evidence type="ECO:0000256" key="2">
    <source>
        <dbReference type="ARBA" id="ARBA00023015"/>
    </source>
</evidence>
<dbReference type="InterPro" id="IPR013324">
    <property type="entry name" value="RNA_pol_sigma_r3/r4-like"/>
</dbReference>
<protein>
    <submittedName>
        <fullName evidence="7">RNA polymerase subunit sigma-24</fullName>
    </submittedName>
</protein>
<proteinExistence type="inferred from homology"/>
<evidence type="ECO:0000259" key="6">
    <source>
        <dbReference type="Pfam" id="PF08281"/>
    </source>
</evidence>
<dbReference type="NCBIfam" id="TIGR02937">
    <property type="entry name" value="sigma70-ECF"/>
    <property type="match status" value="1"/>
</dbReference>
<evidence type="ECO:0000256" key="4">
    <source>
        <dbReference type="ARBA" id="ARBA00023163"/>
    </source>
</evidence>
<evidence type="ECO:0000256" key="3">
    <source>
        <dbReference type="ARBA" id="ARBA00023082"/>
    </source>
</evidence>
<dbReference type="CDD" id="cd06171">
    <property type="entry name" value="Sigma70_r4"/>
    <property type="match status" value="1"/>
</dbReference>
<dbReference type="EMBL" id="PDYG01000074">
    <property type="protein sequence ID" value="PHU37255.1"/>
    <property type="molecule type" value="Genomic_DNA"/>
</dbReference>
<keyword evidence="2" id="KW-0805">Transcription regulation</keyword>
<dbReference type="Pfam" id="PF08281">
    <property type="entry name" value="Sigma70_r4_2"/>
    <property type="match status" value="1"/>
</dbReference>
<dbReference type="InterPro" id="IPR039425">
    <property type="entry name" value="RNA_pol_sigma-70-like"/>
</dbReference>
<feature type="domain" description="RNA polymerase sigma-70 region 2" evidence="5">
    <location>
        <begin position="3"/>
        <end position="62"/>
    </location>
</feature>
<evidence type="ECO:0000256" key="1">
    <source>
        <dbReference type="ARBA" id="ARBA00010641"/>
    </source>
</evidence>
<keyword evidence="8" id="KW-1185">Reference proteome</keyword>
<dbReference type="SUPFAM" id="SSF88946">
    <property type="entry name" value="Sigma2 domain of RNA polymerase sigma factors"/>
    <property type="match status" value="1"/>
</dbReference>
<dbReference type="GO" id="GO:0003677">
    <property type="term" value="F:DNA binding"/>
    <property type="evidence" value="ECO:0007669"/>
    <property type="project" value="InterPro"/>
</dbReference>
<accession>A0A2G3E275</accession>
<dbReference type="Pfam" id="PF04542">
    <property type="entry name" value="Sigma70_r2"/>
    <property type="match status" value="1"/>
</dbReference>
<feature type="domain" description="RNA polymerase sigma factor 70 region 4 type 2" evidence="6">
    <location>
        <begin position="85"/>
        <end position="133"/>
    </location>
</feature>
<dbReference type="PANTHER" id="PTHR43133">
    <property type="entry name" value="RNA POLYMERASE ECF-TYPE SIGMA FACTO"/>
    <property type="match status" value="1"/>
</dbReference>
<reference evidence="7 8" key="1">
    <citation type="submission" date="2017-10" db="EMBL/GenBank/DDBJ databases">
        <title>Resolving the taxonomy of Roseburia spp., Eubacterium rectale and Agathobacter spp. through phylogenomic analysis.</title>
        <authorList>
            <person name="Sheridan P.O."/>
            <person name="Walker A.W."/>
            <person name="Duncan S.H."/>
            <person name="Scott K.P."/>
            <person name="Toole P.W.O."/>
            <person name="Luis P."/>
            <person name="Flint H.J."/>
        </authorList>
    </citation>
    <scope>NUCLEOTIDE SEQUENCE [LARGE SCALE GENOMIC DNA]</scope>
    <source>
        <strain evidence="7 8">JK623</strain>
    </source>
</reference>
<dbReference type="InterPro" id="IPR013325">
    <property type="entry name" value="RNA_pol_sigma_r2"/>
</dbReference>
<dbReference type="AlphaFoldDB" id="A0A2G3E275"/>
<dbReference type="SUPFAM" id="SSF88659">
    <property type="entry name" value="Sigma3 and sigma4 domains of RNA polymerase sigma factors"/>
    <property type="match status" value="1"/>
</dbReference>
<dbReference type="Gene3D" id="1.10.1740.10">
    <property type="match status" value="1"/>
</dbReference>
<name>A0A2G3E275_9FIRM</name>
<dbReference type="Gene3D" id="1.10.10.10">
    <property type="entry name" value="Winged helix-like DNA-binding domain superfamily/Winged helix DNA-binding domain"/>
    <property type="match status" value="1"/>
</dbReference>